<dbReference type="RefSeq" id="WP_193868844.1">
    <property type="nucleotide sequence ID" value="NZ_JADEWU010000014.1"/>
</dbReference>
<dbReference type="Gene3D" id="3.60.40.10">
    <property type="entry name" value="PPM-type phosphatase domain"/>
    <property type="match status" value="1"/>
</dbReference>
<dbReference type="InterPro" id="IPR036457">
    <property type="entry name" value="PPM-type-like_dom_sf"/>
</dbReference>
<keyword evidence="1" id="KW-0812">Transmembrane</keyword>
<organism evidence="3 4">
    <name type="scientific">Planktothrix mougeotii LEGE 06226</name>
    <dbReference type="NCBI Taxonomy" id="1828728"/>
    <lineage>
        <taxon>Bacteria</taxon>
        <taxon>Bacillati</taxon>
        <taxon>Cyanobacteriota</taxon>
        <taxon>Cyanophyceae</taxon>
        <taxon>Oscillatoriophycideae</taxon>
        <taxon>Oscillatoriales</taxon>
        <taxon>Microcoleaceae</taxon>
        <taxon>Planktothrix</taxon>
    </lineage>
</organism>
<keyword evidence="4" id="KW-1185">Reference proteome</keyword>
<feature type="transmembrane region" description="Helical" evidence="1">
    <location>
        <begin position="373"/>
        <end position="395"/>
    </location>
</feature>
<feature type="domain" description="PPM-type phosphatase" evidence="2">
    <location>
        <begin position="11"/>
        <end position="235"/>
    </location>
</feature>
<evidence type="ECO:0000256" key="1">
    <source>
        <dbReference type="SAM" id="Phobius"/>
    </source>
</evidence>
<protein>
    <submittedName>
        <fullName evidence="3">Protein phosphatase 2C domain-containing protein</fullName>
    </submittedName>
</protein>
<dbReference type="Proteomes" id="UP000640725">
    <property type="component" value="Unassembled WGS sequence"/>
</dbReference>
<evidence type="ECO:0000313" key="4">
    <source>
        <dbReference type="Proteomes" id="UP000640725"/>
    </source>
</evidence>
<proteinExistence type="predicted"/>
<evidence type="ECO:0000259" key="2">
    <source>
        <dbReference type="Pfam" id="PF13672"/>
    </source>
</evidence>
<dbReference type="Pfam" id="PF13672">
    <property type="entry name" value="PP2C_2"/>
    <property type="match status" value="1"/>
</dbReference>
<dbReference type="InterPro" id="IPR001932">
    <property type="entry name" value="PPM-type_phosphatase-like_dom"/>
</dbReference>
<evidence type="ECO:0000313" key="3">
    <source>
        <dbReference type="EMBL" id="MBE9143239.1"/>
    </source>
</evidence>
<keyword evidence="1" id="KW-0472">Membrane</keyword>
<gene>
    <name evidence="3" type="ORF">IQ236_08385</name>
</gene>
<keyword evidence="1" id="KW-1133">Transmembrane helix</keyword>
<feature type="transmembrane region" description="Helical" evidence="1">
    <location>
        <begin position="302"/>
        <end position="319"/>
    </location>
</feature>
<name>A0ABR9UAT8_9CYAN</name>
<comment type="caution">
    <text evidence="3">The sequence shown here is derived from an EMBL/GenBank/DDBJ whole genome shotgun (WGS) entry which is preliminary data.</text>
</comment>
<accession>A0ABR9UAT8</accession>
<dbReference type="SUPFAM" id="SSF81606">
    <property type="entry name" value="PP2C-like"/>
    <property type="match status" value="1"/>
</dbReference>
<feature type="transmembrane region" description="Helical" evidence="1">
    <location>
        <begin position="331"/>
        <end position="352"/>
    </location>
</feature>
<sequence>MSWKAIACSETGTSHQKLDLPCQDYAEFIRVNGSGKLDNNGDVIIGAVSDGAGSCKHSDIGSKLAVATALEDLARWPKYLKKNNQDSSPEILKESADKAFKRTLRKVQEAFNTEAENIKCFPKDLSCTLLVVVATPNWLAAMQIGDGFIVIQQPESEYQLLFHPSKGEYANQTTFVTASNASQMMQVQISFGAQEFICVSTDGLERLGINIKDWLPHPPFFDMFKKALEIRVEDEEKLSTQEWLKSEEINKRTDDDKTLLLCWYDRGLKTLPPNGGEKPGFFEKPGFSGVPKGIAHRYNIDSDLLIINVLLGIVWNALYHDLFVDRTFDNFYLRSIIAFLIATLLAVIIFGINRNIYKPKLKLNNSPTKKIKILVFLMIISGFSLGLGGILYYSIYKYILLPLSQLKI</sequence>
<dbReference type="EMBL" id="JADEWU010000014">
    <property type="protein sequence ID" value="MBE9143239.1"/>
    <property type="molecule type" value="Genomic_DNA"/>
</dbReference>
<reference evidence="3 4" key="1">
    <citation type="submission" date="2020-10" db="EMBL/GenBank/DDBJ databases">
        <authorList>
            <person name="Castelo-Branco R."/>
            <person name="Eusebio N."/>
            <person name="Adriana R."/>
            <person name="Vieira A."/>
            <person name="Brugerolle De Fraissinette N."/>
            <person name="Rezende De Castro R."/>
            <person name="Schneider M.P."/>
            <person name="Vasconcelos V."/>
            <person name="Leao P.N."/>
        </authorList>
    </citation>
    <scope>NUCLEOTIDE SEQUENCE [LARGE SCALE GENOMIC DNA]</scope>
    <source>
        <strain evidence="3 4">LEGE 06226</strain>
    </source>
</reference>